<name>A0ACB9TM68_HOLOL</name>
<evidence type="ECO:0000313" key="1">
    <source>
        <dbReference type="EMBL" id="KAI4467880.1"/>
    </source>
</evidence>
<proteinExistence type="predicted"/>
<protein>
    <submittedName>
        <fullName evidence="1">Polyserase-related</fullName>
    </submittedName>
</protein>
<gene>
    <name evidence="1" type="ORF">MML48_2g00004221</name>
</gene>
<comment type="caution">
    <text evidence="1">The sequence shown here is derived from an EMBL/GenBank/DDBJ whole genome shotgun (WGS) entry which is preliminary data.</text>
</comment>
<reference evidence="1" key="1">
    <citation type="submission" date="2022-04" db="EMBL/GenBank/DDBJ databases">
        <title>Chromosome-scale genome assembly of Holotrichia oblita Faldermann.</title>
        <authorList>
            <person name="Rongchong L."/>
        </authorList>
    </citation>
    <scope>NUCLEOTIDE SEQUENCE</scope>
    <source>
        <strain evidence="1">81SQS9</strain>
    </source>
</reference>
<keyword evidence="2" id="KW-1185">Reference proteome</keyword>
<sequence>MGVGKIVDRISQVTYLVKIDCGNKVIHADCLKPRKSSTAADPIVNKHRDLQMEARVWRNVPNQSIDSNDANPQEQQLPSEWISVPELSPSSIPTPISDGQPLIPSPSKTLLPISAKQFDVRIVGGKEMTIEKVPYLVMILCRNMFIVTKCGGVLLNKKTVLTAAHCVLICSKDDLIVIAGSTTEDLKYGHEVNSITLHPRYHEVDNDIAVLCLKFSLKYSERIQPISIANQLYPEGTNAVVSGWGDTGQNDDKRQNKLRIVNVQLISNHHCEWMDPFLTERQLCTANDGHGPCRVSILTDA</sequence>
<accession>A0ACB9TM68</accession>
<dbReference type="Proteomes" id="UP001056778">
    <property type="component" value="Chromosome 2"/>
</dbReference>
<organism evidence="1 2">
    <name type="scientific">Holotrichia oblita</name>
    <name type="common">Chafer beetle</name>
    <dbReference type="NCBI Taxonomy" id="644536"/>
    <lineage>
        <taxon>Eukaryota</taxon>
        <taxon>Metazoa</taxon>
        <taxon>Ecdysozoa</taxon>
        <taxon>Arthropoda</taxon>
        <taxon>Hexapoda</taxon>
        <taxon>Insecta</taxon>
        <taxon>Pterygota</taxon>
        <taxon>Neoptera</taxon>
        <taxon>Endopterygota</taxon>
        <taxon>Coleoptera</taxon>
        <taxon>Polyphaga</taxon>
        <taxon>Scarabaeiformia</taxon>
        <taxon>Scarabaeidae</taxon>
        <taxon>Melolonthinae</taxon>
        <taxon>Holotrichia</taxon>
    </lineage>
</organism>
<evidence type="ECO:0000313" key="2">
    <source>
        <dbReference type="Proteomes" id="UP001056778"/>
    </source>
</evidence>
<dbReference type="EMBL" id="CM043016">
    <property type="protein sequence ID" value="KAI4467880.1"/>
    <property type="molecule type" value="Genomic_DNA"/>
</dbReference>